<organism evidence="1 2">
    <name type="scientific">Naganishia onofrii</name>
    <dbReference type="NCBI Taxonomy" id="1851511"/>
    <lineage>
        <taxon>Eukaryota</taxon>
        <taxon>Fungi</taxon>
        <taxon>Dikarya</taxon>
        <taxon>Basidiomycota</taxon>
        <taxon>Agaricomycotina</taxon>
        <taxon>Tremellomycetes</taxon>
        <taxon>Filobasidiales</taxon>
        <taxon>Filobasidiaceae</taxon>
        <taxon>Naganishia</taxon>
    </lineage>
</organism>
<sequence>MSTTSPTSWDFRQFLSTPPPDTSVVPFHVPSEEEEEKLARLVEYFGREGYVPPVGETVVAGDEGKGDEKAQGLSDWEMMFLFPSRIPHVHQPVKGRNHSFPRRHSVE</sequence>
<dbReference type="Proteomes" id="UP001234202">
    <property type="component" value="Unassembled WGS sequence"/>
</dbReference>
<dbReference type="EMBL" id="JASBWV010000032">
    <property type="protein sequence ID" value="KAJ9117399.1"/>
    <property type="molecule type" value="Genomic_DNA"/>
</dbReference>
<accession>A0ACC2X035</accession>
<evidence type="ECO:0000313" key="1">
    <source>
        <dbReference type="EMBL" id="KAJ9117399.1"/>
    </source>
</evidence>
<evidence type="ECO:0000313" key="2">
    <source>
        <dbReference type="Proteomes" id="UP001234202"/>
    </source>
</evidence>
<keyword evidence="2" id="KW-1185">Reference proteome</keyword>
<protein>
    <submittedName>
        <fullName evidence="1">Uncharacterized protein</fullName>
    </submittedName>
</protein>
<proteinExistence type="predicted"/>
<name>A0ACC2X035_9TREE</name>
<comment type="caution">
    <text evidence="1">The sequence shown here is derived from an EMBL/GenBank/DDBJ whole genome shotgun (WGS) entry which is preliminary data.</text>
</comment>
<gene>
    <name evidence="1" type="ORF">QFC24_006495</name>
</gene>
<reference evidence="1" key="1">
    <citation type="submission" date="2023-04" db="EMBL/GenBank/DDBJ databases">
        <title>Draft Genome sequencing of Naganishia species isolated from polar environments using Oxford Nanopore Technology.</title>
        <authorList>
            <person name="Leo P."/>
            <person name="Venkateswaran K."/>
        </authorList>
    </citation>
    <scope>NUCLEOTIDE SEQUENCE</scope>
    <source>
        <strain evidence="1">DBVPG 5303</strain>
    </source>
</reference>